<evidence type="ECO:0000256" key="6">
    <source>
        <dbReference type="ARBA" id="ARBA00038001"/>
    </source>
</evidence>
<comment type="similarity">
    <text evidence="6">Belongs to the bacterial ring-hydroxylating dioxygenase ferredoxin component family.</text>
</comment>
<evidence type="ECO:0000256" key="1">
    <source>
        <dbReference type="ARBA" id="ARBA00022714"/>
    </source>
</evidence>
<dbReference type="STRING" id="1563681.BFP71_05265"/>
<feature type="domain" description="Rieske" evidence="7">
    <location>
        <begin position="11"/>
        <end position="106"/>
    </location>
</feature>
<dbReference type="Proteomes" id="UP000095552">
    <property type="component" value="Unassembled WGS sequence"/>
</dbReference>
<evidence type="ECO:0000256" key="4">
    <source>
        <dbReference type="ARBA" id="ARBA00023014"/>
    </source>
</evidence>
<dbReference type="EMBL" id="MDGQ01000003">
    <property type="protein sequence ID" value="OEK07068.1"/>
    <property type="molecule type" value="Genomic_DNA"/>
</dbReference>
<gene>
    <name evidence="8" type="ORF">BFP71_05265</name>
</gene>
<evidence type="ECO:0000313" key="8">
    <source>
        <dbReference type="EMBL" id="OEK07068.1"/>
    </source>
</evidence>
<evidence type="ECO:0000256" key="3">
    <source>
        <dbReference type="ARBA" id="ARBA00023004"/>
    </source>
</evidence>
<keyword evidence="3" id="KW-0408">Iron</keyword>
<dbReference type="GO" id="GO:0046872">
    <property type="term" value="F:metal ion binding"/>
    <property type="evidence" value="ECO:0007669"/>
    <property type="project" value="UniProtKB-KW"/>
</dbReference>
<protein>
    <recommendedName>
        <fullName evidence="7">Rieske domain-containing protein</fullName>
    </recommendedName>
</protein>
<dbReference type="Gene3D" id="2.102.10.10">
    <property type="entry name" value="Rieske [2Fe-2S] iron-sulphur domain"/>
    <property type="match status" value="1"/>
</dbReference>
<dbReference type="PANTHER" id="PTHR21496:SF0">
    <property type="entry name" value="RIESKE DOMAIN-CONTAINING PROTEIN"/>
    <property type="match status" value="1"/>
</dbReference>
<dbReference type="PANTHER" id="PTHR21496">
    <property type="entry name" value="FERREDOXIN-RELATED"/>
    <property type="match status" value="1"/>
</dbReference>
<keyword evidence="4" id="KW-0411">Iron-sulfur</keyword>
<evidence type="ECO:0000259" key="7">
    <source>
        <dbReference type="PROSITE" id="PS51296"/>
    </source>
</evidence>
<accession>A0A1E5T6U3</accession>
<reference evidence="8 9" key="1">
    <citation type="submission" date="2016-08" db="EMBL/GenBank/DDBJ databases">
        <title>Draft genome of Fabibacter sp. strain SK-8.</title>
        <authorList>
            <person name="Wong S.-K."/>
            <person name="Hamasaki K."/>
            <person name="Yoshizawa S."/>
        </authorList>
    </citation>
    <scope>NUCLEOTIDE SEQUENCE [LARGE SCALE GENOMIC DNA]</scope>
    <source>
        <strain evidence="8 9">SK-8</strain>
    </source>
</reference>
<dbReference type="OrthoDB" id="593800at2"/>
<dbReference type="RefSeq" id="WP_069834380.1">
    <property type="nucleotide sequence ID" value="NZ_MDGQ01000003.1"/>
</dbReference>
<sequence length="109" mass="12509">MKQGRFKIFKSKADLEKVFESNAIRSVKIGDRKLCIANNNGRFHAFEALCPHQRHPLVTAEFNDFGELICPLHSYRFSLTTGQEVSQRCEALDIYPLDVTDEGVFVKLY</sequence>
<dbReference type="AlphaFoldDB" id="A0A1E5T6U3"/>
<dbReference type="InterPro" id="IPR036922">
    <property type="entry name" value="Rieske_2Fe-2S_sf"/>
</dbReference>
<comment type="cofactor">
    <cofactor evidence="5">
        <name>[2Fe-2S] cluster</name>
        <dbReference type="ChEBI" id="CHEBI:190135"/>
    </cofactor>
</comment>
<evidence type="ECO:0000256" key="2">
    <source>
        <dbReference type="ARBA" id="ARBA00022723"/>
    </source>
</evidence>
<comment type="caution">
    <text evidence="8">The sequence shown here is derived from an EMBL/GenBank/DDBJ whole genome shotgun (WGS) entry which is preliminary data.</text>
</comment>
<evidence type="ECO:0000256" key="5">
    <source>
        <dbReference type="ARBA" id="ARBA00034078"/>
    </source>
</evidence>
<proteinExistence type="inferred from homology"/>
<dbReference type="GO" id="GO:0051537">
    <property type="term" value="F:2 iron, 2 sulfur cluster binding"/>
    <property type="evidence" value="ECO:0007669"/>
    <property type="project" value="UniProtKB-KW"/>
</dbReference>
<dbReference type="PROSITE" id="PS51296">
    <property type="entry name" value="RIESKE"/>
    <property type="match status" value="1"/>
</dbReference>
<evidence type="ECO:0000313" key="9">
    <source>
        <dbReference type="Proteomes" id="UP000095552"/>
    </source>
</evidence>
<keyword evidence="1" id="KW-0001">2Fe-2S</keyword>
<dbReference type="Pfam" id="PF00355">
    <property type="entry name" value="Rieske"/>
    <property type="match status" value="1"/>
</dbReference>
<organism evidence="8 9">
    <name type="scientific">Roseivirga misakiensis</name>
    <dbReference type="NCBI Taxonomy" id="1563681"/>
    <lineage>
        <taxon>Bacteria</taxon>
        <taxon>Pseudomonadati</taxon>
        <taxon>Bacteroidota</taxon>
        <taxon>Cytophagia</taxon>
        <taxon>Cytophagales</taxon>
        <taxon>Roseivirgaceae</taxon>
        <taxon>Roseivirga</taxon>
    </lineage>
</organism>
<dbReference type="SUPFAM" id="SSF50022">
    <property type="entry name" value="ISP domain"/>
    <property type="match status" value="1"/>
</dbReference>
<keyword evidence="2" id="KW-0479">Metal-binding</keyword>
<name>A0A1E5T6U3_9BACT</name>
<keyword evidence="9" id="KW-1185">Reference proteome</keyword>
<dbReference type="InterPro" id="IPR017941">
    <property type="entry name" value="Rieske_2Fe-2S"/>
</dbReference>